<protein>
    <submittedName>
        <fullName evidence="2">DUF6491 family protein</fullName>
    </submittedName>
</protein>
<dbReference type="RefSeq" id="WP_331704172.1">
    <property type="nucleotide sequence ID" value="NZ_JAZHBO010000002.1"/>
</dbReference>
<dbReference type="Pfam" id="PF20101">
    <property type="entry name" value="DUF6491"/>
    <property type="match status" value="1"/>
</dbReference>
<accession>A0ABU7V211</accession>
<name>A0ABU7V211_9GAMM</name>
<reference evidence="2 3" key="1">
    <citation type="submission" date="2024-01" db="EMBL/GenBank/DDBJ databases">
        <title>Novel species of the genus Luteimonas isolated from rivers.</title>
        <authorList>
            <person name="Lu H."/>
        </authorList>
    </citation>
    <scope>NUCLEOTIDE SEQUENCE [LARGE SCALE GENOMIC DNA]</scope>
    <source>
        <strain evidence="2 3">FXH3W</strain>
    </source>
</reference>
<dbReference type="Proteomes" id="UP001356170">
    <property type="component" value="Unassembled WGS sequence"/>
</dbReference>
<keyword evidence="1" id="KW-0732">Signal</keyword>
<evidence type="ECO:0000313" key="3">
    <source>
        <dbReference type="Proteomes" id="UP001356170"/>
    </source>
</evidence>
<gene>
    <name evidence="2" type="ORF">V3390_09120</name>
</gene>
<keyword evidence="3" id="KW-1185">Reference proteome</keyword>
<evidence type="ECO:0000313" key="2">
    <source>
        <dbReference type="EMBL" id="MEF2156380.1"/>
    </source>
</evidence>
<feature type="signal peptide" evidence="1">
    <location>
        <begin position="1"/>
        <end position="22"/>
    </location>
</feature>
<proteinExistence type="predicted"/>
<comment type="caution">
    <text evidence="2">The sequence shown here is derived from an EMBL/GenBank/DDBJ whole genome shotgun (WGS) entry which is preliminary data.</text>
</comment>
<dbReference type="InterPro" id="IPR045500">
    <property type="entry name" value="DUF6491"/>
</dbReference>
<organism evidence="2 3">
    <name type="scientific">Aquilutibacter rugosus</name>
    <dbReference type="NCBI Taxonomy" id="3115820"/>
    <lineage>
        <taxon>Bacteria</taxon>
        <taxon>Pseudomonadati</taxon>
        <taxon>Pseudomonadota</taxon>
        <taxon>Gammaproteobacteria</taxon>
        <taxon>Lysobacterales</taxon>
        <taxon>Lysobacteraceae</taxon>
        <taxon>Aquilutibacter</taxon>
    </lineage>
</organism>
<evidence type="ECO:0000256" key="1">
    <source>
        <dbReference type="SAM" id="SignalP"/>
    </source>
</evidence>
<sequence>MSTTTKIAMFCGAMLMASVTMASPQKTPDQLANDLVAVQTASGAPVPQFSKISMGTTKWEPIDNEHLLVYTRHATAYLLDLDAHCEGLINAQGVSVGGLSRTVYSGTDTVHVTGPSNPGGISCRIVEIRPVDTAKLKSLRTASK</sequence>
<feature type="chain" id="PRO_5047063276" evidence="1">
    <location>
        <begin position="23"/>
        <end position="144"/>
    </location>
</feature>
<dbReference type="EMBL" id="JAZHBO010000002">
    <property type="protein sequence ID" value="MEF2156380.1"/>
    <property type="molecule type" value="Genomic_DNA"/>
</dbReference>